<dbReference type="PANTHER" id="PTHR36919">
    <property type="entry name" value="BLR1215 PROTEIN"/>
    <property type="match status" value="1"/>
</dbReference>
<sequence length="126" mass="13443">MANPVSYVLAAALLFATQAFAQQEPDPSGVWMRDDGNARVRVAACGTKICATNLWIGDTSGGEEVGDRLVMSLKPDATGKLAGTAYDEKRDRTYGMTMTVAKDKLVTRGCVLGGILCKNVSWKPSN</sequence>
<dbReference type="InterPro" id="IPR019223">
    <property type="entry name" value="DUF2147"/>
</dbReference>
<name>A0A371XGU4_9HYPH</name>
<dbReference type="AlphaFoldDB" id="A0A371XGU4"/>
<dbReference type="EMBL" id="QURN01000004">
    <property type="protein sequence ID" value="RFC68441.1"/>
    <property type="molecule type" value="Genomic_DNA"/>
</dbReference>
<feature type="chain" id="PRO_5016836225" evidence="1">
    <location>
        <begin position="22"/>
        <end position="126"/>
    </location>
</feature>
<protein>
    <submittedName>
        <fullName evidence="3">DUF2147 domain-containing protein</fullName>
    </submittedName>
</protein>
<feature type="signal peptide" evidence="1">
    <location>
        <begin position="1"/>
        <end position="21"/>
    </location>
</feature>
<keyword evidence="4" id="KW-1185">Reference proteome</keyword>
<reference evidence="4" key="1">
    <citation type="submission" date="2018-08" db="EMBL/GenBank/DDBJ databases">
        <authorList>
            <person name="Im W.T."/>
        </authorList>
    </citation>
    <scope>NUCLEOTIDE SEQUENCE [LARGE SCALE GENOMIC DNA]</scope>
    <source>
        <strain evidence="4">LA-28</strain>
    </source>
</reference>
<evidence type="ECO:0000313" key="4">
    <source>
        <dbReference type="Proteomes" id="UP000262379"/>
    </source>
</evidence>
<dbReference type="Proteomes" id="UP000262379">
    <property type="component" value="Unassembled WGS sequence"/>
</dbReference>
<dbReference type="RefSeq" id="WP_116622877.1">
    <property type="nucleotide sequence ID" value="NZ_QURN01000004.1"/>
</dbReference>
<evidence type="ECO:0000313" key="3">
    <source>
        <dbReference type="EMBL" id="RFC68441.1"/>
    </source>
</evidence>
<dbReference type="Gene3D" id="2.40.128.520">
    <property type="match status" value="1"/>
</dbReference>
<keyword evidence="1" id="KW-0732">Signal</keyword>
<organism evidence="3 4">
    <name type="scientific">Mesorhizobium denitrificans</name>
    <dbReference type="NCBI Taxonomy" id="2294114"/>
    <lineage>
        <taxon>Bacteria</taxon>
        <taxon>Pseudomonadati</taxon>
        <taxon>Pseudomonadota</taxon>
        <taxon>Alphaproteobacteria</taxon>
        <taxon>Hyphomicrobiales</taxon>
        <taxon>Phyllobacteriaceae</taxon>
        <taxon>Mesorhizobium</taxon>
    </lineage>
</organism>
<evidence type="ECO:0000259" key="2">
    <source>
        <dbReference type="Pfam" id="PF09917"/>
    </source>
</evidence>
<accession>A0A371XGU4</accession>
<feature type="domain" description="DUF2147" evidence="2">
    <location>
        <begin position="29"/>
        <end position="123"/>
    </location>
</feature>
<gene>
    <name evidence="3" type="ORF">DY251_05560</name>
</gene>
<evidence type="ECO:0000256" key="1">
    <source>
        <dbReference type="SAM" id="SignalP"/>
    </source>
</evidence>
<comment type="caution">
    <text evidence="3">The sequence shown here is derived from an EMBL/GenBank/DDBJ whole genome shotgun (WGS) entry which is preliminary data.</text>
</comment>
<dbReference type="Pfam" id="PF09917">
    <property type="entry name" value="DUF2147"/>
    <property type="match status" value="1"/>
</dbReference>
<proteinExistence type="predicted"/>
<dbReference type="PANTHER" id="PTHR36919:SF2">
    <property type="entry name" value="BLL6627 PROTEIN"/>
    <property type="match status" value="1"/>
</dbReference>